<dbReference type="Gene3D" id="1.10.150.20">
    <property type="entry name" value="5' to 3' exonuclease, C-terminal subdomain"/>
    <property type="match status" value="2"/>
</dbReference>
<evidence type="ECO:0000256" key="7">
    <source>
        <dbReference type="ARBA" id="ARBA00022722"/>
    </source>
</evidence>
<keyword evidence="10 16" id="KW-0269">Exonuclease</keyword>
<dbReference type="NCBIfam" id="TIGR00593">
    <property type="entry name" value="pola"/>
    <property type="match status" value="1"/>
</dbReference>
<evidence type="ECO:0000256" key="14">
    <source>
        <dbReference type="ARBA" id="ARBA00049244"/>
    </source>
</evidence>
<dbReference type="SMART" id="SM00279">
    <property type="entry name" value="HhH2"/>
    <property type="match status" value="1"/>
</dbReference>
<dbReference type="SUPFAM" id="SSF47807">
    <property type="entry name" value="5' to 3' exonuclease, C-terminal subdomain"/>
    <property type="match status" value="1"/>
</dbReference>
<evidence type="ECO:0000256" key="12">
    <source>
        <dbReference type="ARBA" id="ARBA00023125"/>
    </source>
</evidence>
<dbReference type="OrthoDB" id="9806424at2"/>
<dbReference type="InterPro" id="IPR002298">
    <property type="entry name" value="DNA_polymerase_A"/>
</dbReference>
<dbReference type="Gene3D" id="3.30.70.370">
    <property type="match status" value="1"/>
</dbReference>
<dbReference type="FunFam" id="1.10.150.20:FF:000003">
    <property type="entry name" value="DNA polymerase I"/>
    <property type="match status" value="1"/>
</dbReference>
<dbReference type="InterPro" id="IPR018320">
    <property type="entry name" value="DNA_polymerase_1"/>
</dbReference>
<evidence type="ECO:0000256" key="13">
    <source>
        <dbReference type="ARBA" id="ARBA00023204"/>
    </source>
</evidence>
<dbReference type="PANTHER" id="PTHR10133:SF27">
    <property type="entry name" value="DNA POLYMERASE NU"/>
    <property type="match status" value="1"/>
</dbReference>
<evidence type="ECO:0000259" key="17">
    <source>
        <dbReference type="SMART" id="SM00474"/>
    </source>
</evidence>
<dbReference type="InterPro" id="IPR008918">
    <property type="entry name" value="HhH2"/>
</dbReference>
<comment type="catalytic activity">
    <reaction evidence="14 16">
        <text>DNA(n) + a 2'-deoxyribonucleoside 5'-triphosphate = DNA(n+1) + diphosphate</text>
        <dbReference type="Rhea" id="RHEA:22508"/>
        <dbReference type="Rhea" id="RHEA-COMP:17339"/>
        <dbReference type="Rhea" id="RHEA-COMP:17340"/>
        <dbReference type="ChEBI" id="CHEBI:33019"/>
        <dbReference type="ChEBI" id="CHEBI:61560"/>
        <dbReference type="ChEBI" id="CHEBI:173112"/>
        <dbReference type="EC" id="2.7.7.7"/>
    </reaction>
</comment>
<evidence type="ECO:0000256" key="8">
    <source>
        <dbReference type="ARBA" id="ARBA00022763"/>
    </source>
</evidence>
<dbReference type="InterPro" id="IPR002562">
    <property type="entry name" value="3'-5'_exonuclease_dom"/>
</dbReference>
<dbReference type="Gene3D" id="1.20.1060.10">
    <property type="entry name" value="Taq DNA Polymerase, Chain T, domain 4"/>
    <property type="match status" value="1"/>
</dbReference>
<dbReference type="CDD" id="cd06139">
    <property type="entry name" value="DNA_polA_I_Ecoli_like_exo"/>
    <property type="match status" value="1"/>
</dbReference>
<evidence type="ECO:0000313" key="21">
    <source>
        <dbReference type="Proteomes" id="UP000018769"/>
    </source>
</evidence>
<dbReference type="RefSeq" id="WP_023792614.1">
    <property type="nucleotide sequence ID" value="NC_023003.1"/>
</dbReference>
<dbReference type="CDD" id="cd09898">
    <property type="entry name" value="H3TH_53EXO"/>
    <property type="match status" value="1"/>
</dbReference>
<dbReference type="Pfam" id="PF01612">
    <property type="entry name" value="DNA_pol_A_exo1"/>
    <property type="match status" value="1"/>
</dbReference>
<dbReference type="Pfam" id="PF00476">
    <property type="entry name" value="DNA_pol_A"/>
    <property type="match status" value="1"/>
</dbReference>
<keyword evidence="4 16" id="KW-0808">Transferase</keyword>
<dbReference type="PATRIC" id="fig|673862.3.peg.733"/>
<comment type="function">
    <text evidence="16">In addition to polymerase activity, this DNA polymerase exhibits 3'-5' and 5'-3' exonuclease activity.</text>
</comment>
<dbReference type="EMBL" id="HG793133">
    <property type="protein sequence ID" value="CDK30845.1"/>
    <property type="molecule type" value="Genomic_DNA"/>
</dbReference>
<dbReference type="KEGG" id="dpb:BABL1_gene_169"/>
<dbReference type="PRINTS" id="PR00868">
    <property type="entry name" value="DNAPOLI"/>
</dbReference>
<dbReference type="GO" id="GO:0003677">
    <property type="term" value="F:DNA binding"/>
    <property type="evidence" value="ECO:0007669"/>
    <property type="project" value="UniProtKB-UniRule"/>
</dbReference>
<evidence type="ECO:0000256" key="11">
    <source>
        <dbReference type="ARBA" id="ARBA00022932"/>
    </source>
</evidence>
<evidence type="ECO:0000259" key="18">
    <source>
        <dbReference type="SMART" id="SM00475"/>
    </source>
</evidence>
<sequence length="912" mass="104989">MIDKDLKNSFFIIDGSSFLYRAYYSIPELRFEQKIPVNAVYGFCRMIKKLIDKYEPKYMLLVWDSYGSNARKELYPKYKETRQAPPSDLFQQKDIIMEFADSIGLQQLFQHGIEADDLMHTVAQKFKFDGDTFSVLVTSDKDMAQSLSDKTVILDPFKDKIVTINSFEEDYGFNISKLSFYYALVGDSSDNIPGVKGIGPKTAKEIVIKFNSLDDVYSGIEEVKSERIKNLLISGKENAYLSQELFILRQYQIECNEKDCTFSLDRWSNAQEFFRKYNFKSLLKTIDKDELTNIGSQNSIKNDIRLKDKYNFKAILNTQDLKEVCDKIEQYKAFALDTESTGFQVLSSEMVGLSISVEVGSSYYIPFGHKTEQTQLEKEYVLNTLKPYLEDPNIKKYLHNAKFDILMFYVSGINLRGVVFDTMIAAHLLSHLLASENPRIGLKKLSDYFFNEPMLSFDDVVKKNKLKDFSYVDIELATEYAAADAHQTLKLYNLFSPEIVKAGMEDIFYNLEIPLIDILVDIEKSGIILDKNVIQDINQRVTQEIDKLYKDIILQLDESYSSINLNSPKQLEELLFIHLKLPAIKKTAQRTSYSTDHEVLKELSKIHHIPKMIMRYRELFKLKSTYLESLLDYVNPFTNKIHTTFSQTSVTTGRLSSSEPNLQNIPVDGFLIRSAFKSQEDNLFLSADYSQIELRVLAYISQDKVLLDAFEKDKDIHAITAAGLFDQDQETISSEQRQIGKRINFGILYGLTAHGLSKELNITHSLANDYIKKFMSQYVQLNQWMESVIEDAKSKGYVETLFKRRRYVPGINEKNKNIFELSKRIAINTVVQGTAAEIVKLGMINLDKAIKKNNFNAKMILQIHDELILEVNKSDIEKVSKLVKDVLESVVDWNVNLSISTKTGKNWQEITK</sequence>
<proteinExistence type="inferred from homology"/>
<name>V6DH06_9BACT</name>
<evidence type="ECO:0000256" key="3">
    <source>
        <dbReference type="ARBA" id="ARBA00020311"/>
    </source>
</evidence>
<dbReference type="SUPFAM" id="SSF53098">
    <property type="entry name" value="Ribonuclease H-like"/>
    <property type="match status" value="1"/>
</dbReference>
<dbReference type="InterPro" id="IPR002421">
    <property type="entry name" value="5-3_exonuclease"/>
</dbReference>
<dbReference type="CDD" id="cd09859">
    <property type="entry name" value="PIN_53EXO"/>
    <property type="match status" value="1"/>
</dbReference>
<feature type="domain" description="5'-3' exonuclease" evidence="18">
    <location>
        <begin position="7"/>
        <end position="263"/>
    </location>
</feature>
<dbReference type="eggNOG" id="COG0749">
    <property type="taxonomic scope" value="Bacteria"/>
</dbReference>
<dbReference type="GO" id="GO:0006261">
    <property type="term" value="P:DNA-templated DNA replication"/>
    <property type="evidence" value="ECO:0007669"/>
    <property type="project" value="UniProtKB-UniRule"/>
</dbReference>
<dbReference type="HOGENOM" id="CLU_004675_0_0_7"/>
<dbReference type="SMART" id="SM00474">
    <property type="entry name" value="35EXOc"/>
    <property type="match status" value="1"/>
</dbReference>
<dbReference type="GO" id="GO:0003887">
    <property type="term" value="F:DNA-directed DNA polymerase activity"/>
    <property type="evidence" value="ECO:0007669"/>
    <property type="project" value="UniProtKB-UniRule"/>
</dbReference>
<evidence type="ECO:0000256" key="9">
    <source>
        <dbReference type="ARBA" id="ARBA00022801"/>
    </source>
</evidence>
<keyword evidence="9 16" id="KW-0378">Hydrolase</keyword>
<keyword evidence="6 16" id="KW-0235">DNA replication</keyword>
<evidence type="ECO:0000256" key="5">
    <source>
        <dbReference type="ARBA" id="ARBA00022695"/>
    </source>
</evidence>
<dbReference type="PANTHER" id="PTHR10133">
    <property type="entry name" value="DNA POLYMERASE I"/>
    <property type="match status" value="1"/>
</dbReference>
<dbReference type="InterPro" id="IPR020045">
    <property type="entry name" value="DNA_polI_H3TH"/>
</dbReference>
<comment type="similarity">
    <text evidence="1 16">Belongs to the DNA polymerase type-A family.</text>
</comment>
<dbReference type="AlphaFoldDB" id="V6DH06"/>
<dbReference type="NCBIfam" id="NF004397">
    <property type="entry name" value="PRK05755.1"/>
    <property type="match status" value="1"/>
</dbReference>
<keyword evidence="13 16" id="KW-0234">DNA repair</keyword>
<dbReference type="InterPro" id="IPR036397">
    <property type="entry name" value="RNaseH_sf"/>
</dbReference>
<dbReference type="InterPro" id="IPR036279">
    <property type="entry name" value="5-3_exonuclease_C_sf"/>
</dbReference>
<dbReference type="GO" id="GO:0008408">
    <property type="term" value="F:3'-5' exonuclease activity"/>
    <property type="evidence" value="ECO:0007669"/>
    <property type="project" value="UniProtKB-UniRule"/>
</dbReference>
<keyword evidence="21" id="KW-1185">Reference proteome</keyword>
<dbReference type="Pfam" id="PF02739">
    <property type="entry name" value="5_3_exonuc_N"/>
    <property type="match status" value="1"/>
</dbReference>
<keyword evidence="7" id="KW-0540">Nuclease</keyword>
<dbReference type="SMART" id="SM00475">
    <property type="entry name" value="53EXOc"/>
    <property type="match status" value="1"/>
</dbReference>
<keyword evidence="5 16" id="KW-0548">Nucleotidyltransferase</keyword>
<dbReference type="SUPFAM" id="SSF88723">
    <property type="entry name" value="PIN domain-like"/>
    <property type="match status" value="1"/>
</dbReference>
<dbReference type="SUPFAM" id="SSF56672">
    <property type="entry name" value="DNA/RNA polymerases"/>
    <property type="match status" value="1"/>
</dbReference>
<evidence type="ECO:0000256" key="2">
    <source>
        <dbReference type="ARBA" id="ARBA00012417"/>
    </source>
</evidence>
<dbReference type="SMART" id="SM00482">
    <property type="entry name" value="POLAc"/>
    <property type="match status" value="1"/>
</dbReference>
<evidence type="ECO:0000259" key="19">
    <source>
        <dbReference type="SMART" id="SM00482"/>
    </source>
</evidence>
<evidence type="ECO:0000256" key="10">
    <source>
        <dbReference type="ARBA" id="ARBA00022839"/>
    </source>
</evidence>
<dbReference type="Gene3D" id="3.30.420.10">
    <property type="entry name" value="Ribonuclease H-like superfamily/Ribonuclease H"/>
    <property type="match status" value="1"/>
</dbReference>
<feature type="domain" description="3'-5' exonuclease" evidence="17">
    <location>
        <begin position="312"/>
        <end position="500"/>
    </location>
</feature>
<evidence type="ECO:0000256" key="1">
    <source>
        <dbReference type="ARBA" id="ARBA00007705"/>
    </source>
</evidence>
<organism evidence="20 21">
    <name type="scientific">Candidatus Babela massiliensis</name>
    <dbReference type="NCBI Taxonomy" id="673862"/>
    <lineage>
        <taxon>Bacteria</taxon>
        <taxon>Candidatus Babelota</taxon>
        <taxon>Candidatus Babeliae</taxon>
        <taxon>Candidatus Babeliales</taxon>
        <taxon>Candidatus Babeliaceae</taxon>
        <taxon>Candidatus Babela</taxon>
    </lineage>
</organism>
<gene>
    <name evidence="16 20" type="primary">polA</name>
    <name evidence="20" type="ORF">BABL1_gene_169</name>
</gene>
<dbReference type="InterPro" id="IPR012337">
    <property type="entry name" value="RNaseH-like_sf"/>
</dbReference>
<keyword evidence="8 16" id="KW-0227">DNA damage</keyword>
<dbReference type="GO" id="GO:0006302">
    <property type="term" value="P:double-strand break repair"/>
    <property type="evidence" value="ECO:0007669"/>
    <property type="project" value="TreeGrafter"/>
</dbReference>
<dbReference type="FunFam" id="1.10.150.20:FF:000002">
    <property type="entry name" value="DNA polymerase I"/>
    <property type="match status" value="1"/>
</dbReference>
<evidence type="ECO:0000256" key="15">
    <source>
        <dbReference type="NCBIfam" id="TIGR00593"/>
    </source>
</evidence>
<dbReference type="InterPro" id="IPR029060">
    <property type="entry name" value="PIN-like_dom_sf"/>
</dbReference>
<dbReference type="InterPro" id="IPR001098">
    <property type="entry name" value="DNA-dir_DNA_pol_A_palm_dom"/>
</dbReference>
<keyword evidence="12 16" id="KW-0238">DNA-binding</keyword>
<dbReference type="InterPro" id="IPR043502">
    <property type="entry name" value="DNA/RNA_pol_sf"/>
</dbReference>
<evidence type="ECO:0000256" key="4">
    <source>
        <dbReference type="ARBA" id="ARBA00022679"/>
    </source>
</evidence>
<protein>
    <recommendedName>
        <fullName evidence="3 15">DNA polymerase I</fullName>
        <ecNumber evidence="2 15">2.7.7.7</ecNumber>
    </recommendedName>
</protein>
<dbReference type="Gene3D" id="3.40.50.1010">
    <property type="entry name" value="5'-nuclease"/>
    <property type="match status" value="1"/>
</dbReference>
<keyword evidence="11 16" id="KW-0239">DNA-directed DNA polymerase</keyword>
<feature type="domain" description="DNA-directed DNA polymerase family A palm" evidence="19">
    <location>
        <begin position="669"/>
        <end position="875"/>
    </location>
</feature>
<dbReference type="STRING" id="673862.BABL1_gene_169"/>
<dbReference type="InterPro" id="IPR020046">
    <property type="entry name" value="5-3_exonucl_a-hlix_arch_N"/>
</dbReference>
<dbReference type="Pfam" id="PF01367">
    <property type="entry name" value="5_3_exonuc"/>
    <property type="match status" value="1"/>
</dbReference>
<reference evidence="20 21" key="1">
    <citation type="journal article" date="2015" name="Biol. Direct">
        <title>Babela massiliensis, a representative of a widespread bacterial phylum with unusual adaptations to parasitism in amoebae.</title>
        <authorList>
            <person name="Pagnier I."/>
            <person name="Yutin N."/>
            <person name="Croce O."/>
            <person name="Makarova K.S."/>
            <person name="Wolf Y.I."/>
            <person name="Benamar S."/>
            <person name="Raoult D."/>
            <person name="Koonin E.V."/>
            <person name="La Scola B."/>
        </authorList>
    </citation>
    <scope>NUCLEOTIDE SEQUENCE [LARGE SCALE GENOMIC DNA]</scope>
    <source>
        <strain evidence="21">BABL1</strain>
    </source>
</reference>
<evidence type="ECO:0000256" key="16">
    <source>
        <dbReference type="RuleBase" id="RU004460"/>
    </source>
</evidence>
<dbReference type="GO" id="GO:0008409">
    <property type="term" value="F:5'-3' exonuclease activity"/>
    <property type="evidence" value="ECO:0007669"/>
    <property type="project" value="UniProtKB-UniRule"/>
</dbReference>
<evidence type="ECO:0000313" key="20">
    <source>
        <dbReference type="EMBL" id="CDK30845.1"/>
    </source>
</evidence>
<evidence type="ECO:0000256" key="6">
    <source>
        <dbReference type="ARBA" id="ARBA00022705"/>
    </source>
</evidence>
<dbReference type="CDD" id="cd08637">
    <property type="entry name" value="DNA_pol_A_pol_I_C"/>
    <property type="match status" value="1"/>
</dbReference>
<dbReference type="Proteomes" id="UP000018769">
    <property type="component" value="Chromosome I"/>
</dbReference>
<accession>V6DH06</accession>
<dbReference type="EC" id="2.7.7.7" evidence="2 15"/>